<dbReference type="AlphaFoldDB" id="A0A8J3ZK23"/>
<evidence type="ECO:0000259" key="1">
    <source>
        <dbReference type="SMART" id="SM00858"/>
    </source>
</evidence>
<gene>
    <name evidence="2" type="ORF">Vau01_119030</name>
</gene>
<comment type="caution">
    <text evidence="2">The sequence shown here is derived from an EMBL/GenBank/DDBJ whole genome shotgun (WGS) entry which is preliminary data.</text>
</comment>
<protein>
    <recommendedName>
        <fullName evidence="1">SAF domain-containing protein</fullName>
    </recommendedName>
</protein>
<dbReference type="CDD" id="cd11614">
    <property type="entry name" value="SAF_CpaB_FlgA_like"/>
    <property type="match status" value="1"/>
</dbReference>
<dbReference type="EMBL" id="BOPG01000115">
    <property type="protein sequence ID" value="GIJ64387.1"/>
    <property type="molecule type" value="Genomic_DNA"/>
</dbReference>
<accession>A0A8J3ZK23</accession>
<evidence type="ECO:0000313" key="2">
    <source>
        <dbReference type="EMBL" id="GIJ64387.1"/>
    </source>
</evidence>
<dbReference type="Proteomes" id="UP000612585">
    <property type="component" value="Unassembled WGS sequence"/>
</dbReference>
<dbReference type="InterPro" id="IPR013974">
    <property type="entry name" value="SAF"/>
</dbReference>
<reference evidence="2" key="1">
    <citation type="submission" date="2021-01" db="EMBL/GenBank/DDBJ databases">
        <title>Whole genome shotgun sequence of Virgisporangium aurantiacum NBRC 16421.</title>
        <authorList>
            <person name="Komaki H."/>
            <person name="Tamura T."/>
        </authorList>
    </citation>
    <scope>NUCLEOTIDE SEQUENCE</scope>
    <source>
        <strain evidence="2">NBRC 16421</strain>
    </source>
</reference>
<name>A0A8J3ZK23_9ACTN</name>
<keyword evidence="3" id="KW-1185">Reference proteome</keyword>
<evidence type="ECO:0000313" key="3">
    <source>
        <dbReference type="Proteomes" id="UP000612585"/>
    </source>
</evidence>
<feature type="domain" description="SAF" evidence="1">
    <location>
        <begin position="29"/>
        <end position="92"/>
    </location>
</feature>
<proteinExistence type="predicted"/>
<sequence>MPWVLVGAVLILGFALAGTVVADRIDRRVPVLAAARAINAGQIIGDADVTVVRVAAEARVATVPASHVSSVKGRAAAVPLAAGSLLAPGQIGEPAWPPAGQAVIAVAVKAGHAPSSLVRGARVSVLVVSANAGAAPAGAVGQVVQAAGVVVSIETAVDQSGLTVVTLLLAEPDATRVASAAGDVSLVQLGGGG</sequence>
<dbReference type="Pfam" id="PF08666">
    <property type="entry name" value="SAF"/>
    <property type="match status" value="1"/>
</dbReference>
<dbReference type="SMART" id="SM00858">
    <property type="entry name" value="SAF"/>
    <property type="match status" value="1"/>
</dbReference>
<organism evidence="2 3">
    <name type="scientific">Virgisporangium aurantiacum</name>
    <dbReference type="NCBI Taxonomy" id="175570"/>
    <lineage>
        <taxon>Bacteria</taxon>
        <taxon>Bacillati</taxon>
        <taxon>Actinomycetota</taxon>
        <taxon>Actinomycetes</taxon>
        <taxon>Micromonosporales</taxon>
        <taxon>Micromonosporaceae</taxon>
        <taxon>Virgisporangium</taxon>
    </lineage>
</organism>